<sequence length="327" mass="37573">MVKVRRYCTLLILIISCNLISCNLKSQKEDGLGFNAKEHIKLNNLLSTFKLQDEERSAVNYIRGVVTDPGIVGLSVNRTYADSEFYNLLVSLGDSRLKKIIAVHLKNVKAQDEALKVIESVDRDESIRQLKDRLGAQKRFYLRELKQVFGSAIPNKVYLQAMNIDYVNSFDKIKNEARDILRFENLYMRLSYDNKEVVEHIRRAVTNSGIGKKEGYKTYTAFEFELALGSLDNLRLREIIGVHFEMLGELKQAQNVINDIKGVASKRDLQQEFNVLNNAYLLHVKWIFNKFTPAKLYDEVIINKYKNDFITIKNKALGIKAAEQGNP</sequence>
<gene>
    <name evidence="1" type="ORF">AXX13_A0770</name>
</gene>
<dbReference type="NCBIfam" id="NF047534">
    <property type="entry name" value="lipo_BTA121_dup"/>
    <property type="match status" value="2"/>
</dbReference>
<protein>
    <submittedName>
        <fullName evidence="1">Mrl-type protein</fullName>
    </submittedName>
</protein>
<evidence type="ECO:0000313" key="1">
    <source>
        <dbReference type="EMBL" id="ANA43794.1"/>
    </source>
</evidence>
<keyword evidence="2" id="KW-1185">Reference proteome</keyword>
<geneLocation type="plasmid" evidence="1 2">
    <name>megaplasmid</name>
</geneLocation>
<reference evidence="1 2" key="2">
    <citation type="journal article" date="2016" name="Genome Announc.">
        <title>Chromosome and Plasmids of the Tick-Borne Relapsing Fever Agent Borrelia hermsii.</title>
        <authorList>
            <person name="Barbour A.G."/>
        </authorList>
    </citation>
    <scope>NUCLEOTIDE SEQUENCE [LARGE SCALE GENOMIC DNA]</scope>
    <source>
        <strain evidence="1 2">HS1</strain>
    </source>
</reference>
<organism evidence="1 2">
    <name type="scientific">Borrelia hermsii HS1</name>
    <dbReference type="NCBI Taxonomy" id="1867252"/>
    <lineage>
        <taxon>Bacteria</taxon>
        <taxon>Pseudomonadati</taxon>
        <taxon>Spirochaetota</taxon>
        <taxon>Spirochaetia</taxon>
        <taxon>Spirochaetales</taxon>
        <taxon>Borreliaceae</taxon>
        <taxon>Borrelia</taxon>
    </lineage>
</organism>
<dbReference type="Proteomes" id="UP000078430">
    <property type="component" value="Plasmid megaplasmid"/>
</dbReference>
<evidence type="ECO:0000313" key="2">
    <source>
        <dbReference type="Proteomes" id="UP000078430"/>
    </source>
</evidence>
<dbReference type="RefSeq" id="WP_020732487.1">
    <property type="nucleotide sequence ID" value="NZ_CP014350.1"/>
</dbReference>
<accession>A0ABM6AR72</accession>
<dbReference type="GO" id="GO:0016853">
    <property type="term" value="F:isomerase activity"/>
    <property type="evidence" value="ECO:0007669"/>
    <property type="project" value="UniProtKB-KW"/>
</dbReference>
<name>A0ABM6AR72_BORHE</name>
<dbReference type="EMBL" id="CP014350">
    <property type="protein sequence ID" value="ANA43794.1"/>
    <property type="molecule type" value="Genomic_DNA"/>
</dbReference>
<keyword evidence="1" id="KW-0614">Plasmid</keyword>
<proteinExistence type="predicted"/>
<reference evidence="1 2" key="1">
    <citation type="journal article" date="2013" name="J. Bacteriol.">
        <title>Large linear plasmids of Borrelia species that cause relapsing fever.</title>
        <authorList>
            <person name="Miller S.C."/>
            <person name="Porcella S.F."/>
            <person name="Raffel S.J."/>
            <person name="Schwan T.G."/>
            <person name="Barbour A.G."/>
        </authorList>
    </citation>
    <scope>NUCLEOTIDE SEQUENCE [LARGE SCALE GENOMIC DNA]</scope>
    <source>
        <strain evidence="1 2">HS1</strain>
    </source>
</reference>
<keyword evidence="1" id="KW-0413">Isomerase</keyword>
<dbReference type="PROSITE" id="PS51257">
    <property type="entry name" value="PROKAR_LIPOPROTEIN"/>
    <property type="match status" value="1"/>
</dbReference>